<evidence type="ECO:0000313" key="3">
    <source>
        <dbReference type="Proteomes" id="UP001372834"/>
    </source>
</evidence>
<evidence type="ECO:0000256" key="1">
    <source>
        <dbReference type="SAM" id="MobiDB-lite"/>
    </source>
</evidence>
<name>A0AAN8SBQ0_POLSC</name>
<reference evidence="2 3" key="1">
    <citation type="submission" date="2023-10" db="EMBL/GenBank/DDBJ databases">
        <title>Genomes of two closely related lineages of the louse Polyplax serrata with different host specificities.</title>
        <authorList>
            <person name="Martinu J."/>
            <person name="Tarabai H."/>
            <person name="Stefka J."/>
            <person name="Hypsa V."/>
        </authorList>
    </citation>
    <scope>NUCLEOTIDE SEQUENCE [LARGE SCALE GENOMIC DNA]</scope>
    <source>
        <strain evidence="2">HR10_N</strain>
    </source>
</reference>
<dbReference type="Proteomes" id="UP001372834">
    <property type="component" value="Unassembled WGS sequence"/>
</dbReference>
<feature type="compositionally biased region" description="Polar residues" evidence="1">
    <location>
        <begin position="7"/>
        <end position="17"/>
    </location>
</feature>
<proteinExistence type="predicted"/>
<sequence>MAEKSRSSCATRNGSNQKKFDLRSTGDFATNARVPSPSDGKSQRGSPGVPRKMTEILKACDTETQNAMCHEGRYASPVSLLPSTNFRLYLKYEGFPPTRQGGIEED</sequence>
<organism evidence="2 3">
    <name type="scientific">Polyplax serrata</name>
    <name type="common">Common mouse louse</name>
    <dbReference type="NCBI Taxonomy" id="468196"/>
    <lineage>
        <taxon>Eukaryota</taxon>
        <taxon>Metazoa</taxon>
        <taxon>Ecdysozoa</taxon>
        <taxon>Arthropoda</taxon>
        <taxon>Hexapoda</taxon>
        <taxon>Insecta</taxon>
        <taxon>Pterygota</taxon>
        <taxon>Neoptera</taxon>
        <taxon>Paraneoptera</taxon>
        <taxon>Psocodea</taxon>
        <taxon>Troctomorpha</taxon>
        <taxon>Phthiraptera</taxon>
        <taxon>Anoplura</taxon>
        <taxon>Polyplacidae</taxon>
        <taxon>Polyplax</taxon>
    </lineage>
</organism>
<dbReference type="AlphaFoldDB" id="A0AAN8SBQ0"/>
<accession>A0AAN8SBQ0</accession>
<comment type="caution">
    <text evidence="2">The sequence shown here is derived from an EMBL/GenBank/DDBJ whole genome shotgun (WGS) entry which is preliminary data.</text>
</comment>
<protein>
    <submittedName>
        <fullName evidence="2">Uncharacterized protein</fullName>
    </submittedName>
</protein>
<gene>
    <name evidence="2" type="ORF">RUM43_005102</name>
</gene>
<dbReference type="EMBL" id="JAWJWE010000002">
    <property type="protein sequence ID" value="KAK6643592.1"/>
    <property type="molecule type" value="Genomic_DNA"/>
</dbReference>
<evidence type="ECO:0000313" key="2">
    <source>
        <dbReference type="EMBL" id="KAK6643592.1"/>
    </source>
</evidence>
<feature type="region of interest" description="Disordered" evidence="1">
    <location>
        <begin position="1"/>
        <end position="53"/>
    </location>
</feature>